<protein>
    <recommendedName>
        <fullName evidence="3">DUF4219 domain-containing protein</fullName>
    </recommendedName>
</protein>
<gene>
    <name evidence="1" type="ORF">PSTG_06791</name>
</gene>
<proteinExistence type="predicted"/>
<dbReference type="EMBL" id="AJIL01000041">
    <property type="protein sequence ID" value="KNE99937.1"/>
    <property type="molecule type" value="Genomic_DNA"/>
</dbReference>
<evidence type="ECO:0000313" key="1">
    <source>
        <dbReference type="EMBL" id="KNE99937.1"/>
    </source>
</evidence>
<dbReference type="STRING" id="1165861.A0A0L0VKY7"/>
<dbReference type="AlphaFoldDB" id="A0A0L0VKY7"/>
<comment type="caution">
    <text evidence="1">The sequence shown here is derived from an EMBL/GenBank/DDBJ whole genome shotgun (WGS) entry which is preliminary data.</text>
</comment>
<accession>A0A0L0VKY7</accession>
<dbReference type="Proteomes" id="UP000054564">
    <property type="component" value="Unassembled WGS sequence"/>
</dbReference>
<organism evidence="1 2">
    <name type="scientific">Puccinia striiformis f. sp. tritici PST-78</name>
    <dbReference type="NCBI Taxonomy" id="1165861"/>
    <lineage>
        <taxon>Eukaryota</taxon>
        <taxon>Fungi</taxon>
        <taxon>Dikarya</taxon>
        <taxon>Basidiomycota</taxon>
        <taxon>Pucciniomycotina</taxon>
        <taxon>Pucciniomycetes</taxon>
        <taxon>Pucciniales</taxon>
        <taxon>Pucciniaceae</taxon>
        <taxon>Puccinia</taxon>
    </lineage>
</organism>
<sequence>MPDAVVEHNSRLLLSTTNYYSWLITIEAKLDDIGAYQIVSGISSAPELPNPETEEDLLTIEKELKTYNDLNRKGYNLIIQHLDIDNLDLVSTVLPIEHKFNGKALWKLLRKEYDTPNYPEQVKVFAEFHAITFKDPSSFILQIDNSRNRLRQVGFKFDERSYMSMVISKLFLSKLPAASGLAIDLIDTLAKQASSSQNNWLSRQ</sequence>
<dbReference type="OrthoDB" id="2505270at2759"/>
<name>A0A0L0VKY7_9BASI</name>
<evidence type="ECO:0000313" key="2">
    <source>
        <dbReference type="Proteomes" id="UP000054564"/>
    </source>
</evidence>
<reference evidence="2" key="1">
    <citation type="submission" date="2014-03" db="EMBL/GenBank/DDBJ databases">
        <title>The Genome Sequence of Puccinia striiformis f. sp. tritici PST-78.</title>
        <authorList>
            <consortium name="The Broad Institute Genome Sequencing Platform"/>
            <person name="Cuomo C."/>
            <person name="Hulbert S."/>
            <person name="Chen X."/>
            <person name="Walker B."/>
            <person name="Young S.K."/>
            <person name="Zeng Q."/>
            <person name="Gargeya S."/>
            <person name="Fitzgerald M."/>
            <person name="Haas B."/>
            <person name="Abouelleil A."/>
            <person name="Alvarado L."/>
            <person name="Arachchi H.M."/>
            <person name="Berlin A.M."/>
            <person name="Chapman S.B."/>
            <person name="Goldberg J."/>
            <person name="Griggs A."/>
            <person name="Gujja S."/>
            <person name="Hansen M."/>
            <person name="Howarth C."/>
            <person name="Imamovic A."/>
            <person name="Larimer J."/>
            <person name="McCowan C."/>
            <person name="Montmayeur A."/>
            <person name="Murphy C."/>
            <person name="Neiman D."/>
            <person name="Pearson M."/>
            <person name="Priest M."/>
            <person name="Roberts A."/>
            <person name="Saif S."/>
            <person name="Shea T."/>
            <person name="Sisk P."/>
            <person name="Sykes S."/>
            <person name="Wortman J."/>
            <person name="Nusbaum C."/>
            <person name="Birren B."/>
        </authorList>
    </citation>
    <scope>NUCLEOTIDE SEQUENCE [LARGE SCALE GENOMIC DNA]</scope>
    <source>
        <strain evidence="2">race PST-78</strain>
    </source>
</reference>
<keyword evidence="2" id="KW-1185">Reference proteome</keyword>
<evidence type="ECO:0008006" key="3">
    <source>
        <dbReference type="Google" id="ProtNLM"/>
    </source>
</evidence>